<dbReference type="PANTHER" id="PTHR11538">
    <property type="entry name" value="PHENYLALANYL-TRNA SYNTHETASE"/>
    <property type="match status" value="1"/>
</dbReference>
<protein>
    <submittedName>
        <fullName evidence="3">Aste57867_14812 protein</fullName>
    </submittedName>
</protein>
<organism evidence="3 4">
    <name type="scientific">Aphanomyces stellatus</name>
    <dbReference type="NCBI Taxonomy" id="120398"/>
    <lineage>
        <taxon>Eukaryota</taxon>
        <taxon>Sar</taxon>
        <taxon>Stramenopiles</taxon>
        <taxon>Oomycota</taxon>
        <taxon>Saprolegniomycetes</taxon>
        <taxon>Saprolegniales</taxon>
        <taxon>Verrucalvaceae</taxon>
        <taxon>Aphanomyces</taxon>
    </lineage>
</organism>
<reference evidence="2" key="2">
    <citation type="submission" date="2019-06" db="EMBL/GenBank/DDBJ databases">
        <title>Genomics analysis of Aphanomyces spp. identifies a new class of oomycete effector associated with host adaptation.</title>
        <authorList>
            <person name="Gaulin E."/>
        </authorList>
    </citation>
    <scope>NUCLEOTIDE SEQUENCE</scope>
    <source>
        <strain evidence="2">CBS 578.67</strain>
    </source>
</reference>
<dbReference type="GO" id="GO:0005737">
    <property type="term" value="C:cytoplasm"/>
    <property type="evidence" value="ECO:0007669"/>
    <property type="project" value="TreeGrafter"/>
</dbReference>
<dbReference type="EMBL" id="VJMH01005579">
    <property type="protein sequence ID" value="KAF0694300.1"/>
    <property type="molecule type" value="Genomic_DNA"/>
</dbReference>
<dbReference type="Gene3D" id="3.30.70.380">
    <property type="entry name" value="Ferrodoxin-fold anticodon-binding domain"/>
    <property type="match status" value="1"/>
</dbReference>
<proteinExistence type="predicted"/>
<reference evidence="3 4" key="1">
    <citation type="submission" date="2019-03" db="EMBL/GenBank/DDBJ databases">
        <authorList>
            <person name="Gaulin E."/>
            <person name="Dumas B."/>
        </authorList>
    </citation>
    <scope>NUCLEOTIDE SEQUENCE [LARGE SCALE GENOMIC DNA]</scope>
    <source>
        <strain evidence="3">CBS 568.67</strain>
    </source>
</reference>
<gene>
    <name evidence="3" type="primary">Aste57867_14812</name>
    <name evidence="2" type="ORF">As57867_014756</name>
    <name evidence="3" type="ORF">ASTE57867_14812</name>
</gene>
<keyword evidence="4" id="KW-1185">Reference proteome</keyword>
<dbReference type="PANTHER" id="PTHR11538:SF26">
    <property type="entry name" value="FERREDOXIN-FOLD ANTICODON-BINDING DOMAIN-CONTAINING PROTEIN 1"/>
    <property type="match status" value="1"/>
</dbReference>
<dbReference type="Pfam" id="PF10354">
    <property type="entry name" value="BMT5-like"/>
    <property type="match status" value="1"/>
</dbReference>
<feature type="domain" description="25S rRNA (uridine-N(3))-methyltransferase BMT5-like" evidence="1">
    <location>
        <begin position="37"/>
        <end position="203"/>
    </location>
</feature>
<evidence type="ECO:0000259" key="1">
    <source>
        <dbReference type="Pfam" id="PF10354"/>
    </source>
</evidence>
<evidence type="ECO:0000313" key="3">
    <source>
        <dbReference type="EMBL" id="VFT91630.1"/>
    </source>
</evidence>
<dbReference type="AlphaFoldDB" id="A0A485L1N9"/>
<dbReference type="GO" id="GO:0070475">
    <property type="term" value="P:rRNA base methylation"/>
    <property type="evidence" value="ECO:0007669"/>
    <property type="project" value="InterPro"/>
</dbReference>
<name>A0A485L1N9_9STRA</name>
<dbReference type="EMBL" id="CAADRA010005600">
    <property type="protein sequence ID" value="VFT91630.1"/>
    <property type="molecule type" value="Genomic_DNA"/>
</dbReference>
<sequence length="336" mass="37017">MAAPNAEAAAAAVGDLTTLGLWTDGQEADTVTRRSILIVGDGNFSYACAFVRHILETDARLLDRFCIFATSLDTHDELLKMYPGAAAHVQELERHHVTVLHGINGTKLESHKETFGVESFDRIVFNFPHYAEGGNKRNKINKHRQLLTQFFASCRSVLASDGTIWVTLCAGQGGTPEESIVRPVGDTWQVAQCAASARLVLMHVHAAPTAALLTLGYNSVGYRLQEKAFRTHASLTHVFCRESLGVLAYHALTWTRDISFWTAAEFSEEKLAAVLDEIYGPKVNIALEQIDAYTSDDGRDALGYRLTLSSKTMALSKEYVNTKTDAAVDILDTHEW</sequence>
<evidence type="ECO:0000313" key="4">
    <source>
        <dbReference type="Proteomes" id="UP000332933"/>
    </source>
</evidence>
<dbReference type="InterPro" id="IPR036690">
    <property type="entry name" value="Fdx_antiC-bd_sf"/>
</dbReference>
<evidence type="ECO:0000313" key="2">
    <source>
        <dbReference type="EMBL" id="KAF0694300.1"/>
    </source>
</evidence>
<dbReference type="OrthoDB" id="273345at2759"/>
<dbReference type="Proteomes" id="UP000332933">
    <property type="component" value="Unassembled WGS sequence"/>
</dbReference>
<dbReference type="InterPro" id="IPR019446">
    <property type="entry name" value="BMT5-like"/>
</dbReference>
<accession>A0A485L1N9</accession>
<dbReference type="GO" id="GO:0070042">
    <property type="term" value="F:rRNA (uridine-N3-)-methyltransferase activity"/>
    <property type="evidence" value="ECO:0007669"/>
    <property type="project" value="InterPro"/>
</dbReference>
<dbReference type="SUPFAM" id="SSF53335">
    <property type="entry name" value="S-adenosyl-L-methionine-dependent methyltransferases"/>
    <property type="match status" value="1"/>
</dbReference>
<dbReference type="InterPro" id="IPR029063">
    <property type="entry name" value="SAM-dependent_MTases_sf"/>
</dbReference>